<dbReference type="SMART" id="SM00448">
    <property type="entry name" value="REC"/>
    <property type="match status" value="1"/>
</dbReference>
<dbReference type="PANTHER" id="PTHR43214:SF24">
    <property type="entry name" value="TRANSCRIPTIONAL REGULATORY PROTEIN NARL-RELATED"/>
    <property type="match status" value="1"/>
</dbReference>
<dbReference type="GO" id="GO:0003677">
    <property type="term" value="F:DNA binding"/>
    <property type="evidence" value="ECO:0007669"/>
    <property type="project" value="UniProtKB-KW"/>
</dbReference>
<keyword evidence="1 5" id="KW-0597">Phosphoprotein</keyword>
<dbReference type="OrthoDB" id="9808843at2"/>
<feature type="domain" description="Response regulatory" evidence="7">
    <location>
        <begin position="3"/>
        <end position="118"/>
    </location>
</feature>
<evidence type="ECO:0000259" key="7">
    <source>
        <dbReference type="PROSITE" id="PS50110"/>
    </source>
</evidence>
<keyword evidence="3" id="KW-0238">DNA-binding</keyword>
<dbReference type="SUPFAM" id="SSF52172">
    <property type="entry name" value="CheY-like"/>
    <property type="match status" value="1"/>
</dbReference>
<dbReference type="PROSITE" id="PS00622">
    <property type="entry name" value="HTH_LUXR_1"/>
    <property type="match status" value="1"/>
</dbReference>
<evidence type="ECO:0000256" key="1">
    <source>
        <dbReference type="ARBA" id="ARBA00022553"/>
    </source>
</evidence>
<dbReference type="InterPro" id="IPR000792">
    <property type="entry name" value="Tscrpt_reg_LuxR_C"/>
</dbReference>
<dbReference type="InterPro" id="IPR016032">
    <property type="entry name" value="Sig_transdc_resp-reg_C-effctor"/>
</dbReference>
<dbReference type="EMBL" id="SRYO01000002">
    <property type="protein sequence ID" value="TGY38659.1"/>
    <property type="molecule type" value="Genomic_DNA"/>
</dbReference>
<dbReference type="Gene3D" id="3.40.50.2300">
    <property type="match status" value="1"/>
</dbReference>
<dbReference type="SMART" id="SM00421">
    <property type="entry name" value="HTH_LUXR"/>
    <property type="match status" value="1"/>
</dbReference>
<dbReference type="InterPro" id="IPR011006">
    <property type="entry name" value="CheY-like_superfamily"/>
</dbReference>
<dbReference type="GO" id="GO:0006355">
    <property type="term" value="P:regulation of DNA-templated transcription"/>
    <property type="evidence" value="ECO:0007669"/>
    <property type="project" value="InterPro"/>
</dbReference>
<dbReference type="PROSITE" id="PS50043">
    <property type="entry name" value="HTH_LUXR_2"/>
    <property type="match status" value="1"/>
</dbReference>
<gene>
    <name evidence="8" type="ORF">E5344_05390</name>
</gene>
<feature type="domain" description="HTH luxR-type" evidence="6">
    <location>
        <begin position="145"/>
        <end position="210"/>
    </location>
</feature>
<evidence type="ECO:0000256" key="2">
    <source>
        <dbReference type="ARBA" id="ARBA00023015"/>
    </source>
</evidence>
<evidence type="ECO:0000256" key="4">
    <source>
        <dbReference type="ARBA" id="ARBA00023163"/>
    </source>
</evidence>
<dbReference type="RefSeq" id="WP_135948975.1">
    <property type="nucleotide sequence ID" value="NZ_SRYO01000002.1"/>
</dbReference>
<evidence type="ECO:0000313" key="9">
    <source>
        <dbReference type="Proteomes" id="UP000309893"/>
    </source>
</evidence>
<evidence type="ECO:0000259" key="6">
    <source>
        <dbReference type="PROSITE" id="PS50043"/>
    </source>
</evidence>
<name>A0A4S2DA38_9MICO</name>
<dbReference type="PRINTS" id="PR00038">
    <property type="entry name" value="HTHLUXR"/>
</dbReference>
<keyword evidence="2" id="KW-0805">Transcription regulation</keyword>
<reference evidence="8 9" key="1">
    <citation type="submission" date="2019-04" db="EMBL/GenBank/DDBJ databases">
        <title>Microbes associate with the intestines of laboratory mice.</title>
        <authorList>
            <person name="Navarre W."/>
            <person name="Wong E."/>
            <person name="Huang K."/>
            <person name="Tropini C."/>
            <person name="Ng K."/>
            <person name="Yu B."/>
        </authorList>
    </citation>
    <scope>NUCLEOTIDE SEQUENCE [LARGE SCALE GENOMIC DNA]</scope>
    <source>
        <strain evidence="8 9">NM46_B2-13</strain>
    </source>
</reference>
<proteinExistence type="predicted"/>
<dbReference type="SUPFAM" id="SSF46894">
    <property type="entry name" value="C-terminal effector domain of the bipartite response regulators"/>
    <property type="match status" value="1"/>
</dbReference>
<dbReference type="InterPro" id="IPR039420">
    <property type="entry name" value="WalR-like"/>
</dbReference>
<dbReference type="Pfam" id="PF00072">
    <property type="entry name" value="Response_reg"/>
    <property type="match status" value="1"/>
</dbReference>
<organism evidence="8 9">
    <name type="scientific">Microbacterium laevaniformans</name>
    <dbReference type="NCBI Taxonomy" id="36807"/>
    <lineage>
        <taxon>Bacteria</taxon>
        <taxon>Bacillati</taxon>
        <taxon>Actinomycetota</taxon>
        <taxon>Actinomycetes</taxon>
        <taxon>Micrococcales</taxon>
        <taxon>Microbacteriaceae</taxon>
        <taxon>Microbacterium</taxon>
    </lineage>
</organism>
<evidence type="ECO:0000256" key="3">
    <source>
        <dbReference type="ARBA" id="ARBA00023125"/>
    </source>
</evidence>
<dbReference type="InterPro" id="IPR058245">
    <property type="entry name" value="NreC/VraR/RcsB-like_REC"/>
</dbReference>
<dbReference type="PROSITE" id="PS50110">
    <property type="entry name" value="RESPONSE_REGULATORY"/>
    <property type="match status" value="1"/>
</dbReference>
<sequence>MIRVVIVDDEALVRSGFTLILNATPDIRVVASASGVDALEVIKAEKPDVLLLDIRMPQVDGLTLLNVLTAMPDRPAIAMLTTFDADEYVLTALNAGASGFLLKDTEPDQLAQYVRALAAGGVVLAPRASRRLLDTQPGRLAVDAEAERVATLTGREQQVLALVAQGLSNAEIGGRLYLGAGTVKDHVSAILAKLGVAGRVQAALAAQRAGLLDAHDGAERDDTV</sequence>
<feature type="modified residue" description="4-aspartylphosphate" evidence="5">
    <location>
        <position position="53"/>
    </location>
</feature>
<dbReference type="CDD" id="cd06170">
    <property type="entry name" value="LuxR_C_like"/>
    <property type="match status" value="1"/>
</dbReference>
<keyword evidence="4" id="KW-0804">Transcription</keyword>
<dbReference type="PANTHER" id="PTHR43214">
    <property type="entry name" value="TWO-COMPONENT RESPONSE REGULATOR"/>
    <property type="match status" value="1"/>
</dbReference>
<dbReference type="InterPro" id="IPR001789">
    <property type="entry name" value="Sig_transdc_resp-reg_receiver"/>
</dbReference>
<dbReference type="AlphaFoldDB" id="A0A4S2DA38"/>
<evidence type="ECO:0000256" key="5">
    <source>
        <dbReference type="PROSITE-ProRule" id="PRU00169"/>
    </source>
</evidence>
<dbReference type="Pfam" id="PF00196">
    <property type="entry name" value="GerE"/>
    <property type="match status" value="1"/>
</dbReference>
<accession>A0A4S2DA38</accession>
<dbReference type="CDD" id="cd17535">
    <property type="entry name" value="REC_NarL-like"/>
    <property type="match status" value="1"/>
</dbReference>
<dbReference type="GO" id="GO:0000160">
    <property type="term" value="P:phosphorelay signal transduction system"/>
    <property type="evidence" value="ECO:0007669"/>
    <property type="project" value="InterPro"/>
</dbReference>
<comment type="caution">
    <text evidence="8">The sequence shown here is derived from an EMBL/GenBank/DDBJ whole genome shotgun (WGS) entry which is preliminary data.</text>
</comment>
<protein>
    <submittedName>
        <fullName evidence="8">Response regulator transcription factor</fullName>
    </submittedName>
</protein>
<dbReference type="Proteomes" id="UP000309893">
    <property type="component" value="Unassembled WGS sequence"/>
</dbReference>
<evidence type="ECO:0000313" key="8">
    <source>
        <dbReference type="EMBL" id="TGY38659.1"/>
    </source>
</evidence>